<evidence type="ECO:0000313" key="6">
    <source>
        <dbReference type="Proteomes" id="UP001382455"/>
    </source>
</evidence>
<evidence type="ECO:0000259" key="4">
    <source>
        <dbReference type="Pfam" id="PF09375"/>
    </source>
</evidence>
<gene>
    <name evidence="5" type="ORF">WAE96_03025</name>
</gene>
<comment type="subcellular location">
    <subcellularLocation>
        <location evidence="1">Cell envelope</location>
    </subcellularLocation>
</comment>
<feature type="chain" id="PRO_5046945723" evidence="3">
    <location>
        <begin position="19"/>
        <end position="469"/>
    </location>
</feature>
<dbReference type="Gene3D" id="1.20.1420.20">
    <property type="entry name" value="M75 peptidase, HXXE motif"/>
    <property type="match status" value="1"/>
</dbReference>
<evidence type="ECO:0000256" key="2">
    <source>
        <dbReference type="ARBA" id="ARBA00022729"/>
    </source>
</evidence>
<feature type="domain" description="Imelysin-like" evidence="4">
    <location>
        <begin position="58"/>
        <end position="445"/>
    </location>
</feature>
<name>A0ABU8EPH8_9GAMM</name>
<keyword evidence="2 3" id="KW-0732">Signal</keyword>
<evidence type="ECO:0000256" key="1">
    <source>
        <dbReference type="ARBA" id="ARBA00004196"/>
    </source>
</evidence>
<evidence type="ECO:0000313" key="5">
    <source>
        <dbReference type="EMBL" id="MEI4548680.1"/>
    </source>
</evidence>
<dbReference type="PROSITE" id="PS51257">
    <property type="entry name" value="PROKAR_LIPOPROTEIN"/>
    <property type="match status" value="1"/>
</dbReference>
<proteinExistence type="predicted"/>
<reference evidence="5 6" key="1">
    <citation type="submission" date="2023-12" db="EMBL/GenBank/DDBJ databases">
        <title>Friends and Foes: Symbiotic and Algicidal bacterial influence on Karenia brevis blooms.</title>
        <authorList>
            <person name="Fei C."/>
            <person name="Mohamed A.R."/>
            <person name="Booker A."/>
            <person name="Arshad M."/>
            <person name="Klass S."/>
            <person name="Ahn S."/>
            <person name="Gilbert P.M."/>
            <person name="Heil C.A."/>
            <person name="Martinez J.M."/>
            <person name="Amin S.A."/>
        </authorList>
    </citation>
    <scope>NUCLEOTIDE SEQUENCE [LARGE SCALE GENOMIC DNA]</scope>
    <source>
        <strain evidence="5 6">CE15</strain>
    </source>
</reference>
<organism evidence="5 6">
    <name type="scientific">Pseudoalteromonas spongiae</name>
    <dbReference type="NCBI Taxonomy" id="298657"/>
    <lineage>
        <taxon>Bacteria</taxon>
        <taxon>Pseudomonadati</taxon>
        <taxon>Pseudomonadota</taxon>
        <taxon>Gammaproteobacteria</taxon>
        <taxon>Alteromonadales</taxon>
        <taxon>Pseudoalteromonadaceae</taxon>
        <taxon>Pseudoalteromonas</taxon>
    </lineage>
</organism>
<sequence>MKKIANFALSSLCVAMLAACSGDDGKDGADGAPGVSGESGVSTYVTEKDVVVTNAQHAYAVYADSLIAAKQLKNVIEQFVAEPSEANFSAAKNAWLDAREPYGQSEVYRFREGPIDNLTRDDNGNPVLVAEEGPEGAINAWPLAEALIDYTVDMDGAQLPENPASLPVGGNIIADLAEFPDITKALLAEQFERGDDEANVTSGYHAIEFLLWGQDLNADGSYTPNRDYSAGYRKVNDYYTAASGMGECTSGVDNVVDSVICERRGDYLIAAADLLIDDLQGVVDAWTPGSGFHYVEFTKDENVKASLAKILEGMGRLSFGELAGERMSIALRTDSQEDEHSCFSDNTHRDIFLNAKGIQNAFNGAYQRMDGETLEGASIYDLLVVDGSHELANELRAAIEDTMAKAAVIDTNAKLGYSFDVQIQNADLKQPVTHTIEALKSQTQVIKQAIEALEVTTGDLEQDTDEFGS</sequence>
<accession>A0ABU8EPH8</accession>
<evidence type="ECO:0000256" key="3">
    <source>
        <dbReference type="SAM" id="SignalP"/>
    </source>
</evidence>
<dbReference type="InterPro" id="IPR018976">
    <property type="entry name" value="Imelysin-like"/>
</dbReference>
<dbReference type="RefSeq" id="WP_100912796.1">
    <property type="nucleotide sequence ID" value="NZ_CP023398.1"/>
</dbReference>
<dbReference type="InterPro" id="IPR038352">
    <property type="entry name" value="Imelysin_sf"/>
</dbReference>
<keyword evidence="6" id="KW-1185">Reference proteome</keyword>
<feature type="signal peptide" evidence="3">
    <location>
        <begin position="1"/>
        <end position="18"/>
    </location>
</feature>
<comment type="caution">
    <text evidence="5">The sequence shown here is derived from an EMBL/GenBank/DDBJ whole genome shotgun (WGS) entry which is preliminary data.</text>
</comment>
<protein>
    <submittedName>
        <fullName evidence="5">Imelysin family protein</fullName>
    </submittedName>
</protein>
<dbReference type="CDD" id="cd14657">
    <property type="entry name" value="Imelysin_IrpA-like"/>
    <property type="match status" value="1"/>
</dbReference>
<dbReference type="Pfam" id="PF09375">
    <property type="entry name" value="Peptidase_M75"/>
    <property type="match status" value="1"/>
</dbReference>
<dbReference type="EMBL" id="JBAWKS010000001">
    <property type="protein sequence ID" value="MEI4548680.1"/>
    <property type="molecule type" value="Genomic_DNA"/>
</dbReference>
<dbReference type="Proteomes" id="UP001382455">
    <property type="component" value="Unassembled WGS sequence"/>
</dbReference>